<dbReference type="InterPro" id="IPR011527">
    <property type="entry name" value="ABC1_TM_dom"/>
</dbReference>
<dbReference type="Pfam" id="PF00664">
    <property type="entry name" value="ABC_membrane"/>
    <property type="match status" value="1"/>
</dbReference>
<dbReference type="PROSITE" id="PS00211">
    <property type="entry name" value="ABC_TRANSPORTER_1"/>
    <property type="match status" value="1"/>
</dbReference>
<dbReference type="PROSITE" id="PS50929">
    <property type="entry name" value="ABC_TM1F"/>
    <property type="match status" value="1"/>
</dbReference>
<protein>
    <recommendedName>
        <fullName evidence="15">P-loop containing nucleoside triphosphate hydrolase protein</fullName>
    </recommendedName>
</protein>
<reference evidence="13 14" key="1">
    <citation type="submission" date="2016-07" db="EMBL/GenBank/DDBJ databases">
        <title>Pervasive Adenine N6-methylation of Active Genes in Fungi.</title>
        <authorList>
            <consortium name="DOE Joint Genome Institute"/>
            <person name="Mondo S.J."/>
            <person name="Dannebaum R.O."/>
            <person name="Kuo R.C."/>
            <person name="Labutti K."/>
            <person name="Haridas S."/>
            <person name="Kuo A."/>
            <person name="Salamov A."/>
            <person name="Ahrendt S.R."/>
            <person name="Lipzen A."/>
            <person name="Sullivan W."/>
            <person name="Andreopoulos W.B."/>
            <person name="Clum A."/>
            <person name="Lindquist E."/>
            <person name="Daum C."/>
            <person name="Ramamoorthy G.K."/>
            <person name="Gryganskyi A."/>
            <person name="Culley D."/>
            <person name="Magnuson J.K."/>
            <person name="James T.Y."/>
            <person name="O'Malley M.A."/>
            <person name="Stajich J.E."/>
            <person name="Spatafora J.W."/>
            <person name="Visel A."/>
            <person name="Grigoriev I.V."/>
        </authorList>
    </citation>
    <scope>NUCLEOTIDE SEQUENCE [LARGE SCALE GENOMIC DNA]</scope>
    <source>
        <strain evidence="13 14">62-1032</strain>
    </source>
</reference>
<dbReference type="InterPro" id="IPR036640">
    <property type="entry name" value="ABC1_TM_sf"/>
</dbReference>
<evidence type="ECO:0008006" key="15">
    <source>
        <dbReference type="Google" id="ProtNLM"/>
    </source>
</evidence>
<evidence type="ECO:0000313" key="14">
    <source>
        <dbReference type="Proteomes" id="UP000193467"/>
    </source>
</evidence>
<evidence type="ECO:0000259" key="12">
    <source>
        <dbReference type="PROSITE" id="PS50929"/>
    </source>
</evidence>
<dbReference type="GO" id="GO:0016020">
    <property type="term" value="C:membrane"/>
    <property type="evidence" value="ECO:0007669"/>
    <property type="project" value="UniProtKB-SubCell"/>
</dbReference>
<evidence type="ECO:0000256" key="6">
    <source>
        <dbReference type="ARBA" id="ARBA00022989"/>
    </source>
</evidence>
<keyword evidence="14" id="KW-1185">Reference proteome</keyword>
<feature type="domain" description="ABC transmembrane type-1" evidence="12">
    <location>
        <begin position="321"/>
        <end position="600"/>
    </location>
</feature>
<keyword evidence="4" id="KW-0547">Nucleotide-binding</keyword>
<dbReference type="Pfam" id="PF00005">
    <property type="entry name" value="ABC_tran"/>
    <property type="match status" value="1"/>
</dbReference>
<organism evidence="13 14">
    <name type="scientific">Leucosporidium creatinivorum</name>
    <dbReference type="NCBI Taxonomy" id="106004"/>
    <lineage>
        <taxon>Eukaryota</taxon>
        <taxon>Fungi</taxon>
        <taxon>Dikarya</taxon>
        <taxon>Basidiomycota</taxon>
        <taxon>Pucciniomycotina</taxon>
        <taxon>Microbotryomycetes</taxon>
        <taxon>Leucosporidiales</taxon>
        <taxon>Leucosporidium</taxon>
    </lineage>
</organism>
<dbReference type="PANTHER" id="PTHR24221:SF648">
    <property type="entry name" value="ABC-TYPE TRANSPORTER ATR1"/>
    <property type="match status" value="1"/>
</dbReference>
<dbReference type="InterPro" id="IPR003439">
    <property type="entry name" value="ABC_transporter-like_ATP-bd"/>
</dbReference>
<dbReference type="Gene3D" id="1.20.1560.10">
    <property type="entry name" value="ABC transporter type 1, transmembrane domain"/>
    <property type="match status" value="1"/>
</dbReference>
<dbReference type="PROSITE" id="PS50893">
    <property type="entry name" value="ABC_TRANSPORTER_2"/>
    <property type="match status" value="1"/>
</dbReference>
<feature type="transmembrane region" description="Helical" evidence="10">
    <location>
        <begin position="197"/>
        <end position="218"/>
    </location>
</feature>
<comment type="subcellular location">
    <subcellularLocation>
        <location evidence="1">Membrane</location>
        <topology evidence="1">Multi-pass membrane protein</topology>
    </subcellularLocation>
</comment>
<feature type="transmembrane region" description="Helical" evidence="10">
    <location>
        <begin position="165"/>
        <end position="185"/>
    </location>
</feature>
<feature type="region of interest" description="Disordered" evidence="9">
    <location>
        <begin position="246"/>
        <end position="288"/>
    </location>
</feature>
<feature type="transmembrane region" description="Helical" evidence="10">
    <location>
        <begin position="20"/>
        <end position="38"/>
    </location>
</feature>
<evidence type="ECO:0000256" key="4">
    <source>
        <dbReference type="ARBA" id="ARBA00022741"/>
    </source>
</evidence>
<dbReference type="AlphaFoldDB" id="A0A1Y2FJD0"/>
<evidence type="ECO:0000256" key="2">
    <source>
        <dbReference type="ARBA" id="ARBA00022448"/>
    </source>
</evidence>
<dbReference type="GO" id="GO:0005524">
    <property type="term" value="F:ATP binding"/>
    <property type="evidence" value="ECO:0007669"/>
    <property type="project" value="UniProtKB-KW"/>
</dbReference>
<dbReference type="STRING" id="106004.A0A1Y2FJD0"/>
<dbReference type="EMBL" id="MCGR01000019">
    <property type="protein sequence ID" value="ORY83494.1"/>
    <property type="molecule type" value="Genomic_DNA"/>
</dbReference>
<dbReference type="GO" id="GO:0140359">
    <property type="term" value="F:ABC-type transporter activity"/>
    <property type="evidence" value="ECO:0007669"/>
    <property type="project" value="InterPro"/>
</dbReference>
<comment type="caution">
    <text evidence="13">The sequence shown here is derived from an EMBL/GenBank/DDBJ whole genome shotgun (WGS) entry which is preliminary data.</text>
</comment>
<dbReference type="InterPro" id="IPR017871">
    <property type="entry name" value="ABC_transporter-like_CS"/>
</dbReference>
<dbReference type="PANTHER" id="PTHR24221">
    <property type="entry name" value="ATP-BINDING CASSETTE SUB-FAMILY B"/>
    <property type="match status" value="1"/>
</dbReference>
<evidence type="ECO:0000256" key="8">
    <source>
        <dbReference type="ARBA" id="ARBA00024363"/>
    </source>
</evidence>
<evidence type="ECO:0000256" key="10">
    <source>
        <dbReference type="SAM" id="Phobius"/>
    </source>
</evidence>
<dbReference type="Gene3D" id="3.40.50.300">
    <property type="entry name" value="P-loop containing nucleotide triphosphate hydrolases"/>
    <property type="match status" value="1"/>
</dbReference>
<evidence type="ECO:0000256" key="5">
    <source>
        <dbReference type="ARBA" id="ARBA00022840"/>
    </source>
</evidence>
<feature type="transmembrane region" description="Helical" evidence="10">
    <location>
        <begin position="123"/>
        <end position="144"/>
    </location>
</feature>
<dbReference type="InterPro" id="IPR039421">
    <property type="entry name" value="Type_1_exporter"/>
</dbReference>
<evidence type="ECO:0000256" key="3">
    <source>
        <dbReference type="ARBA" id="ARBA00022692"/>
    </source>
</evidence>
<dbReference type="CDD" id="cd18583">
    <property type="entry name" value="ABC_6TM_HMT1"/>
    <property type="match status" value="1"/>
</dbReference>
<feature type="transmembrane region" description="Helical" evidence="10">
    <location>
        <begin position="92"/>
        <end position="117"/>
    </location>
</feature>
<dbReference type="GO" id="GO:0016887">
    <property type="term" value="F:ATP hydrolysis activity"/>
    <property type="evidence" value="ECO:0007669"/>
    <property type="project" value="InterPro"/>
</dbReference>
<dbReference type="InParanoid" id="A0A1Y2FJD0"/>
<dbReference type="FunCoup" id="A0A1Y2FJD0">
    <property type="interactions" value="68"/>
</dbReference>
<keyword evidence="5" id="KW-0067">ATP-binding</keyword>
<evidence type="ECO:0000256" key="1">
    <source>
        <dbReference type="ARBA" id="ARBA00004141"/>
    </source>
</evidence>
<accession>A0A1Y2FJD0</accession>
<feature type="region of interest" description="Disordered" evidence="9">
    <location>
        <begin position="880"/>
        <end position="906"/>
    </location>
</feature>
<feature type="compositionally biased region" description="Polar residues" evidence="9">
    <location>
        <begin position="246"/>
        <end position="269"/>
    </location>
</feature>
<feature type="transmembrane region" description="Helical" evidence="10">
    <location>
        <begin position="426"/>
        <end position="449"/>
    </location>
</feature>
<keyword evidence="7 10" id="KW-0472">Membrane</keyword>
<keyword evidence="6 10" id="KW-1133">Transmembrane helix</keyword>
<evidence type="ECO:0000259" key="11">
    <source>
        <dbReference type="PROSITE" id="PS50893"/>
    </source>
</evidence>
<feature type="transmembrane region" description="Helical" evidence="10">
    <location>
        <begin position="455"/>
        <end position="476"/>
    </location>
</feature>
<keyword evidence="2" id="KW-0813">Transport</keyword>
<dbReference type="OrthoDB" id="6500128at2759"/>
<dbReference type="InterPro" id="IPR027417">
    <property type="entry name" value="P-loop_NTPase"/>
</dbReference>
<dbReference type="SUPFAM" id="SSF90123">
    <property type="entry name" value="ABC transporter transmembrane region"/>
    <property type="match status" value="1"/>
</dbReference>
<name>A0A1Y2FJD0_9BASI</name>
<dbReference type="CDD" id="cd03253">
    <property type="entry name" value="ABCC_ATM1_transporter"/>
    <property type="match status" value="1"/>
</dbReference>
<evidence type="ECO:0000256" key="9">
    <source>
        <dbReference type="SAM" id="MobiDB-lite"/>
    </source>
</evidence>
<dbReference type="SMART" id="SM00382">
    <property type="entry name" value="AAA"/>
    <property type="match status" value="1"/>
</dbReference>
<comment type="similarity">
    <text evidence="8">Belongs to the ABC transporter superfamily. ABCB family. Heavy Metal importer (TC 3.A.1.210) subfamily.</text>
</comment>
<dbReference type="Proteomes" id="UP000193467">
    <property type="component" value="Unassembled WGS sequence"/>
</dbReference>
<keyword evidence="3 10" id="KW-0812">Transmembrane</keyword>
<gene>
    <name evidence="13" type="ORF">BCR35DRAFT_351964</name>
</gene>
<dbReference type="SUPFAM" id="SSF52540">
    <property type="entry name" value="P-loop containing nucleoside triphosphate hydrolases"/>
    <property type="match status" value="1"/>
</dbReference>
<feature type="domain" description="ABC transporter" evidence="11">
    <location>
        <begin position="635"/>
        <end position="874"/>
    </location>
</feature>
<dbReference type="InterPro" id="IPR003593">
    <property type="entry name" value="AAA+_ATPase"/>
</dbReference>
<dbReference type="FunFam" id="3.40.50.300:FF:000287">
    <property type="entry name" value="Multidrug ABC transporter ATP-binding protein"/>
    <property type="match status" value="1"/>
</dbReference>
<evidence type="ECO:0000313" key="13">
    <source>
        <dbReference type="EMBL" id="ORY83494.1"/>
    </source>
</evidence>
<feature type="compositionally biased region" description="Polar residues" evidence="9">
    <location>
        <begin position="895"/>
        <end position="906"/>
    </location>
</feature>
<evidence type="ECO:0000256" key="7">
    <source>
        <dbReference type="ARBA" id="ARBA00023136"/>
    </source>
</evidence>
<proteinExistence type="inferred from homology"/>
<feature type="transmembrane region" description="Helical" evidence="10">
    <location>
        <begin position="534"/>
        <end position="560"/>
    </location>
</feature>
<sequence length="906" mass="99440">MASIPTDPADLELLSTLASLRLALPATLLGVLLLRFAAKAFTGIVAHIQAGGWTDDGSNPLYDALPTTTDEDEIHPVVVKVKKTRRGLVLSLFWLVGATFVGDGIAQIIYTLITNVFTPSQPLWQNIIAYSLGGLSSFALCAIAMTWEERSKQEEASWGAVYPRVVAVVGCGLDIAIAVVLALLIKQNSANQPSTTPLPAIHLAIVSVRLLCLVFLILSQTPLLYKSYFVPWSTLHPGSVPAATENTSLLNGNGQAPSPTYGTEAGPSTTKKRSILRASQPPSNRPPDPKSLSILTLFSRVRTLFPYLWPSKSVSLQILALICVGLMLLKRFVNVWVPILFGKIISDLSAGRSPYRSIVLYSIASFARDSNSMLYRYLWLPIEQYSEREMNSLSFDCLLNLSLSYHTRRKTGELLRILSRSDAINNFFETLIFTFIPVIIDLPVAAVVLGVRYGALIVSIVMVVSVIFVTTSIILAESRTKLYRSLRDESQFMHQIKTDVLFNFETVKVFTSEAFESERLRNAMRIYQRGYFKVYSAWNSLSLIQTSISSFGFLACSFVLAQRVVAGNMEVGDYVTFVNYLNQIYTPLNQVASLYRDTMRNLVDTEQLADLLNEEKDIVDRPDSKELVVAEGAKIEFDNVKFSYDGKKDIIKGISFSIEPGQSVALVGPSGGGKSTIMRLLYRFYDVTEGSIKVNGLDIRDASQTSLRRAIGLVPQESVLFNETVRFNIAYAAAHNGGVNLTEEAIIEAAKSAAIHDKIMTFPAQYETRVGERGQRLSGGEKQRVAIARVILKNPPVLLLDEATSALDTTNERAIQARLRELSQGRTTLAIAHRLSTIVDSDIIHCLDEGEIVESGSHSELLAKGGVYAELWQKQIEGQEGGLASGAATPKTGVETPQTGASTPVE</sequence>